<comment type="caution">
    <text evidence="2">The sequence shown here is derived from an EMBL/GenBank/DDBJ whole genome shotgun (WGS) entry which is preliminary data.</text>
</comment>
<keyword evidence="3" id="KW-1185">Reference proteome</keyword>
<evidence type="ECO:0000256" key="1">
    <source>
        <dbReference type="SAM" id="MobiDB-lite"/>
    </source>
</evidence>
<feature type="region of interest" description="Disordered" evidence="1">
    <location>
        <begin position="245"/>
        <end position="264"/>
    </location>
</feature>
<name>A0AAE3JPY5_9FLAO</name>
<dbReference type="RefSeq" id="WP_317902423.1">
    <property type="nucleotide sequence ID" value="NZ_JAIRBC010000014.1"/>
</dbReference>
<dbReference type="PROSITE" id="PS51257">
    <property type="entry name" value="PROKAR_LIPOPROTEIN"/>
    <property type="match status" value="1"/>
</dbReference>
<accession>A0AAE3JPY5</accession>
<reference evidence="2" key="1">
    <citation type="submission" date="2023-02" db="EMBL/GenBank/DDBJ databases">
        <title>Genome of Flavobacteriaceae gen. nov. sp. strain F89.</title>
        <authorList>
            <person name="Wang Y."/>
        </authorList>
    </citation>
    <scope>NUCLEOTIDE SEQUENCE</scope>
    <source>
        <strain evidence="2">F89</strain>
    </source>
</reference>
<proteinExistence type="predicted"/>
<evidence type="ECO:0000313" key="2">
    <source>
        <dbReference type="EMBL" id="MCG2461279.1"/>
    </source>
</evidence>
<dbReference type="EMBL" id="JAIRBC010000014">
    <property type="protein sequence ID" value="MCG2461279.1"/>
    <property type="molecule type" value="Genomic_DNA"/>
</dbReference>
<dbReference type="AlphaFoldDB" id="A0AAE3JPY5"/>
<dbReference type="Proteomes" id="UP001200642">
    <property type="component" value="Unassembled WGS sequence"/>
</dbReference>
<evidence type="ECO:0000313" key="3">
    <source>
        <dbReference type="Proteomes" id="UP001200642"/>
    </source>
</evidence>
<sequence length="490" mass="54905">MKKYFLTYLLVSTFLLFQSCLDDDISGVYQKTESIYQKGFSLEAFEDPIIREYLAVDWSSPVEFTDVDGTMLYEFDAQVGNGTPLEGQSLTLAQKYSVVVSKAVDGSPLEYKLVRFLSNDNGSLASVSYRDKADFTGTVICYNLKGRTEMLEGYQQGVLKAVSKDPVEGGSSLAGKAPKDCLPDDPYCDGGFFVYEPVRIYKDWYNNRGNKWEYSNSTYVKTVFTQVWVPSNIGGAPRPAQNYHEHIDAPAPHAPGGTGHASNHPKEIILDKSVTPCVKEIIRKLQEKDLHNATVPDISQLTGTSHLSQTILDLFKKSKNYHLTFKIGEAGTNKNAYTEIESNRNGEFYFIVTLDEEFVENGTQLVIARTLIHESMHAFLGYVSQEHFLSDSAKLLSEYNSTYGNRNTADHVFMTEYVEAIGYSLASWDYHSRDKEYYNNLAWSGEMLNTEAYRKLADSTKTKIKNVNIAEGNANTKATSNALGIKCKSL</sequence>
<protein>
    <submittedName>
        <fullName evidence="2">Uncharacterized protein</fullName>
    </submittedName>
</protein>
<organism evidence="2 3">
    <name type="scientific">Cerina litoralis</name>
    <dbReference type="NCBI Taxonomy" id="2874477"/>
    <lineage>
        <taxon>Bacteria</taxon>
        <taxon>Pseudomonadati</taxon>
        <taxon>Bacteroidota</taxon>
        <taxon>Flavobacteriia</taxon>
        <taxon>Flavobacteriales</taxon>
        <taxon>Flavobacteriaceae</taxon>
        <taxon>Cerina</taxon>
    </lineage>
</organism>
<gene>
    <name evidence="2" type="ORF">K8352_11015</name>
</gene>